<sequence>MIAEALLLACLAVGVVASGAMALAGVRARPRAPVDVAGAVAGAMLALACAAAGASVLGV</sequence>
<dbReference type="EMBL" id="LT962688">
    <property type="protein sequence ID" value="SOR30666.1"/>
    <property type="molecule type" value="Genomic_DNA"/>
</dbReference>
<proteinExistence type="predicted"/>
<evidence type="ECO:0000313" key="2">
    <source>
        <dbReference type="EMBL" id="SOR30666.1"/>
    </source>
</evidence>
<feature type="transmembrane region" description="Helical" evidence="1">
    <location>
        <begin position="38"/>
        <end position="57"/>
    </location>
</feature>
<protein>
    <submittedName>
        <fullName evidence="2">Uncharacterized protein</fullName>
    </submittedName>
</protein>
<accession>A0A2N9ATL8</accession>
<organism evidence="2 3">
    <name type="scientific">Methylorubrum extorquens</name>
    <name type="common">Methylobacterium dichloromethanicum</name>
    <name type="synonym">Methylobacterium extorquens</name>
    <dbReference type="NCBI Taxonomy" id="408"/>
    <lineage>
        <taxon>Bacteria</taxon>
        <taxon>Pseudomonadati</taxon>
        <taxon>Pseudomonadota</taxon>
        <taxon>Alphaproteobacteria</taxon>
        <taxon>Hyphomicrobiales</taxon>
        <taxon>Methylobacteriaceae</taxon>
        <taxon>Methylorubrum</taxon>
    </lineage>
</organism>
<keyword evidence="1" id="KW-0812">Transmembrane</keyword>
<keyword evidence="1" id="KW-1133">Transmembrane helix</keyword>
<evidence type="ECO:0000313" key="3">
    <source>
        <dbReference type="Proteomes" id="UP000233769"/>
    </source>
</evidence>
<name>A0A2N9ATL8_METEX</name>
<dbReference type="Proteomes" id="UP000233769">
    <property type="component" value="Chromosome tk0001"/>
</dbReference>
<reference evidence="3" key="1">
    <citation type="submission" date="2017-10" db="EMBL/GenBank/DDBJ databases">
        <authorList>
            <person name="Regsiter A."/>
            <person name="William W."/>
        </authorList>
    </citation>
    <scope>NUCLEOTIDE SEQUENCE [LARGE SCALE GENOMIC DNA]</scope>
</reference>
<gene>
    <name evidence="2" type="ORF">TK0001_4064</name>
</gene>
<dbReference type="AlphaFoldDB" id="A0A2N9ATL8"/>
<evidence type="ECO:0000256" key="1">
    <source>
        <dbReference type="SAM" id="Phobius"/>
    </source>
</evidence>
<keyword evidence="1" id="KW-0472">Membrane</keyword>